<comment type="caution">
    <text evidence="1">The sequence shown here is derived from an EMBL/GenBank/DDBJ whole genome shotgun (WGS) entry which is preliminary data.</text>
</comment>
<dbReference type="EMBL" id="JEMA01000687">
    <property type="protein sequence ID" value="KYF67045.1"/>
    <property type="molecule type" value="Genomic_DNA"/>
</dbReference>
<dbReference type="AlphaFoldDB" id="A0A150QGA7"/>
<accession>A0A150QGA7</accession>
<sequence length="61" mass="6892">MDGRDDVDLLRHAHRQRRVTLTHDGDFGMLAYRGGEPFRGLIHLKPGHISSIFVLETPAIV</sequence>
<protein>
    <submittedName>
        <fullName evidence="1">Uncharacterized protein</fullName>
    </submittedName>
</protein>
<organism evidence="1 2">
    <name type="scientific">Sorangium cellulosum</name>
    <name type="common">Polyangium cellulosum</name>
    <dbReference type="NCBI Taxonomy" id="56"/>
    <lineage>
        <taxon>Bacteria</taxon>
        <taxon>Pseudomonadati</taxon>
        <taxon>Myxococcota</taxon>
        <taxon>Polyangia</taxon>
        <taxon>Polyangiales</taxon>
        <taxon>Polyangiaceae</taxon>
        <taxon>Sorangium</taxon>
    </lineage>
</organism>
<dbReference type="Proteomes" id="UP000075260">
    <property type="component" value="Unassembled WGS sequence"/>
</dbReference>
<gene>
    <name evidence="1" type="ORF">BE15_11800</name>
</gene>
<proteinExistence type="predicted"/>
<evidence type="ECO:0000313" key="1">
    <source>
        <dbReference type="EMBL" id="KYF67045.1"/>
    </source>
</evidence>
<evidence type="ECO:0000313" key="2">
    <source>
        <dbReference type="Proteomes" id="UP000075260"/>
    </source>
</evidence>
<reference evidence="1 2" key="1">
    <citation type="submission" date="2014-02" db="EMBL/GenBank/DDBJ databases">
        <title>The small core and large imbalanced accessory genome model reveals a collaborative survival strategy of Sorangium cellulosum strains in nature.</title>
        <authorList>
            <person name="Han K."/>
            <person name="Peng R."/>
            <person name="Blom J."/>
            <person name="Li Y.-Z."/>
        </authorList>
    </citation>
    <scope>NUCLEOTIDE SEQUENCE [LARGE SCALE GENOMIC DNA]</scope>
    <source>
        <strain evidence="1 2">So0008-312</strain>
    </source>
</reference>
<name>A0A150QGA7_SORCE</name>